<comment type="caution">
    <text evidence="2">The sequence shown here is derived from an EMBL/GenBank/DDBJ whole genome shotgun (WGS) entry which is preliminary data.</text>
</comment>
<name>A0A8H5I0U5_9AGAR</name>
<dbReference type="EMBL" id="JAACJN010000003">
    <property type="protein sequence ID" value="KAF5392995.1"/>
    <property type="molecule type" value="Genomic_DNA"/>
</dbReference>
<evidence type="ECO:0000313" key="3">
    <source>
        <dbReference type="Proteomes" id="UP000518752"/>
    </source>
</evidence>
<feature type="domain" description="DUF4470" evidence="1">
    <location>
        <begin position="16"/>
        <end position="99"/>
    </location>
</feature>
<dbReference type="Pfam" id="PF14737">
    <property type="entry name" value="DUF4470"/>
    <property type="match status" value="1"/>
</dbReference>
<dbReference type="InterPro" id="IPR027974">
    <property type="entry name" value="DUF4470"/>
</dbReference>
<evidence type="ECO:0000313" key="2">
    <source>
        <dbReference type="EMBL" id="KAF5392995.1"/>
    </source>
</evidence>
<dbReference type="OrthoDB" id="432970at2759"/>
<organism evidence="2 3">
    <name type="scientific">Collybiopsis confluens</name>
    <dbReference type="NCBI Taxonomy" id="2823264"/>
    <lineage>
        <taxon>Eukaryota</taxon>
        <taxon>Fungi</taxon>
        <taxon>Dikarya</taxon>
        <taxon>Basidiomycota</taxon>
        <taxon>Agaricomycotina</taxon>
        <taxon>Agaricomycetes</taxon>
        <taxon>Agaricomycetidae</taxon>
        <taxon>Agaricales</taxon>
        <taxon>Marasmiineae</taxon>
        <taxon>Omphalotaceae</taxon>
        <taxon>Collybiopsis</taxon>
    </lineage>
</organism>
<proteinExistence type="predicted"/>
<protein>
    <recommendedName>
        <fullName evidence="1">DUF4470 domain-containing protein</fullName>
    </recommendedName>
</protein>
<sequence>MSQPPYWLGRYFFYAIGNTPTISFTRDLPPRTPGHILLLGCGDPRNVLFTIFNEEPSSDRPLDITCSDMDPGIIARNVLLFTMIMDRNILSQTLWRIFFDVKLNHDTHTALVDHCKKLCRYSSSRKAWAESPYASFMKFSTVKSLEEVHRAWEFYVEMETLPDDRRKFIRDAFSTRIEEAIKLNHFALSSRAAGPLIETAHSVYAEHAKHYAATGISSTRNAGSATLINPTFAYCFVGEGCNLHYLTSPLTPFHSAALFGNATRPPSVNDVLQAAQNQFREWCDAFHARVSLPSTTKVTLRFIVAEATALCRAFCALNSTHNTQTGVPASQWKTSVLSFDSSQYSPPGTAPTIFNVIDTSNLVDHVGYLNILVSVLPLRTPDGILYTESLLYRDNDPTKEFTQHLFADLGTMSLILGVAPLDFLSGFFSRSNTHELMLHHNFKGQFHQVTTWKSPTSSDIPTGASPPVVFDNVQLGTFLWDMYHRVFEEEDSSTFWSKHFENDRAIMSSDRIRYNRESFVLFLQLVRSNLALSDEDWESAMERFFSHQDGDTSMPMDTVNRQDLYAQLYRHKVHTPPSYRLNLPRQDEVFNDESVGTPMLQGDVRGSWSMNVFSAIHIAFGRISATGTKASPRIAFEEDKVGGWRGRSPLVVSFTVPIQILIGLEPQSNISINLAIRSNPGPTTVIFVKKLGIKLVVFSAKLLDETQVHILPEPQSPPLQSPKVWTPPVQNIGPASPVSVTLDEECEIARWLTVRITVENSDIVRSFGSEGAIPEVKQLSPCILSVLVSGVSQDVNFPYPVRGGDFRLRLARKSLYIEVLVPPSSSFESEGMRLKPFPVAMPSADRPEVLAWNIHYLNLSRLPVMNCSRPKELSKWLNPHVGSMMSARERKLRKKQRKDGLMFVKDSLHALFVQASGIQGAKTRRLFSLVDGASNNSDTIIFVNDLRYDQAAHTVVCDAFLLPLTHDFIAGNERIFRKLVTQGIW</sequence>
<accession>A0A8H5I0U5</accession>
<dbReference type="Proteomes" id="UP000518752">
    <property type="component" value="Unassembled WGS sequence"/>
</dbReference>
<evidence type="ECO:0000259" key="1">
    <source>
        <dbReference type="Pfam" id="PF14737"/>
    </source>
</evidence>
<keyword evidence="3" id="KW-1185">Reference proteome</keyword>
<gene>
    <name evidence="2" type="ORF">D9757_001149</name>
</gene>
<reference evidence="2 3" key="1">
    <citation type="journal article" date="2020" name="ISME J.">
        <title>Uncovering the hidden diversity of litter-decomposition mechanisms in mushroom-forming fungi.</title>
        <authorList>
            <person name="Floudas D."/>
            <person name="Bentzer J."/>
            <person name="Ahren D."/>
            <person name="Johansson T."/>
            <person name="Persson P."/>
            <person name="Tunlid A."/>
        </authorList>
    </citation>
    <scope>NUCLEOTIDE SEQUENCE [LARGE SCALE GENOMIC DNA]</scope>
    <source>
        <strain evidence="2 3">CBS 406.79</strain>
    </source>
</reference>
<dbReference type="AlphaFoldDB" id="A0A8H5I0U5"/>